<organism evidence="3 4">
    <name type="scientific">Sphingosinicella rhizophila</name>
    <dbReference type="NCBI Taxonomy" id="3050082"/>
    <lineage>
        <taxon>Bacteria</taxon>
        <taxon>Pseudomonadati</taxon>
        <taxon>Pseudomonadota</taxon>
        <taxon>Alphaproteobacteria</taxon>
        <taxon>Sphingomonadales</taxon>
        <taxon>Sphingosinicellaceae</taxon>
        <taxon>Sphingosinicella</taxon>
    </lineage>
</organism>
<dbReference type="HAMAP" id="MF_00634">
    <property type="entry name" value="UPF0235"/>
    <property type="match status" value="1"/>
</dbReference>
<name>A0ABU3Q305_9SPHN</name>
<dbReference type="Gene3D" id="3.30.1200.10">
    <property type="entry name" value="YggU-like"/>
    <property type="match status" value="1"/>
</dbReference>
<sequence length="115" mass="12390">MDKPYRRVGSRVRLAVRVTPRAGRNAVSGVSVDAGGKSALAIRLAAAPREGAANDGLVDFIAKALRLPRSAIKIESGAKSRHKSLYLAGDPDMILDRLANWTSPVLRNEDDERKA</sequence>
<dbReference type="SUPFAM" id="SSF69786">
    <property type="entry name" value="YggU-like"/>
    <property type="match status" value="1"/>
</dbReference>
<comment type="caution">
    <text evidence="3">The sequence shown here is derived from an EMBL/GenBank/DDBJ whole genome shotgun (WGS) entry which is preliminary data.</text>
</comment>
<evidence type="ECO:0000313" key="3">
    <source>
        <dbReference type="EMBL" id="MDT9597787.1"/>
    </source>
</evidence>
<dbReference type="PANTHER" id="PTHR13420:SF7">
    <property type="entry name" value="UPF0235 PROTEIN C15ORF40"/>
    <property type="match status" value="1"/>
</dbReference>
<reference evidence="3 4" key="1">
    <citation type="submission" date="2023-05" db="EMBL/GenBank/DDBJ databases">
        <authorList>
            <person name="Guo Y."/>
        </authorList>
    </citation>
    <scope>NUCLEOTIDE SEQUENCE [LARGE SCALE GENOMIC DNA]</scope>
    <source>
        <strain evidence="3 4">GR2756</strain>
    </source>
</reference>
<dbReference type="Pfam" id="PF02594">
    <property type="entry name" value="DUF167"/>
    <property type="match status" value="1"/>
</dbReference>
<dbReference type="InterPro" id="IPR003746">
    <property type="entry name" value="DUF167"/>
</dbReference>
<dbReference type="SMART" id="SM01152">
    <property type="entry name" value="DUF167"/>
    <property type="match status" value="1"/>
</dbReference>
<evidence type="ECO:0000313" key="4">
    <source>
        <dbReference type="Proteomes" id="UP001259572"/>
    </source>
</evidence>
<proteinExistence type="inferred from homology"/>
<dbReference type="EMBL" id="JAVUPU010000001">
    <property type="protein sequence ID" value="MDT9597787.1"/>
    <property type="molecule type" value="Genomic_DNA"/>
</dbReference>
<comment type="similarity">
    <text evidence="1 2">Belongs to the UPF0235 family.</text>
</comment>
<dbReference type="Proteomes" id="UP001259572">
    <property type="component" value="Unassembled WGS sequence"/>
</dbReference>
<dbReference type="InterPro" id="IPR036591">
    <property type="entry name" value="YggU-like_sf"/>
</dbReference>
<protein>
    <recommendedName>
        <fullName evidence="2">UPF0235 protein RQX22_02340</fullName>
    </recommendedName>
</protein>
<dbReference type="RefSeq" id="WP_315723260.1">
    <property type="nucleotide sequence ID" value="NZ_JAVUPU010000001.1"/>
</dbReference>
<accession>A0ABU3Q305</accession>
<evidence type="ECO:0000256" key="1">
    <source>
        <dbReference type="ARBA" id="ARBA00010364"/>
    </source>
</evidence>
<evidence type="ECO:0000256" key="2">
    <source>
        <dbReference type="HAMAP-Rule" id="MF_00634"/>
    </source>
</evidence>
<dbReference type="NCBIfam" id="TIGR00251">
    <property type="entry name" value="DUF167 family protein"/>
    <property type="match status" value="1"/>
</dbReference>
<gene>
    <name evidence="3" type="ORF">RQX22_02340</name>
</gene>
<keyword evidence="4" id="KW-1185">Reference proteome</keyword>
<dbReference type="PANTHER" id="PTHR13420">
    <property type="entry name" value="UPF0235 PROTEIN C15ORF40"/>
    <property type="match status" value="1"/>
</dbReference>